<evidence type="ECO:0000256" key="3">
    <source>
        <dbReference type="ARBA" id="ARBA00012816"/>
    </source>
</evidence>
<reference evidence="13 14" key="1">
    <citation type="journal article" date="2024" name="BMC Biol.">
        <title>Comparative genomics of Ascetosporea gives new insight into the evolutionary basis for animal parasitism in Rhizaria.</title>
        <authorList>
            <person name="Hiltunen Thoren M."/>
            <person name="Onut-Brannstrom I."/>
            <person name="Alfjorden A."/>
            <person name="Peckova H."/>
            <person name="Swords F."/>
            <person name="Hooper C."/>
            <person name="Holzer A.S."/>
            <person name="Bass D."/>
            <person name="Burki F."/>
        </authorList>
    </citation>
    <scope>NUCLEOTIDE SEQUENCE [LARGE SCALE GENOMIC DNA]</scope>
    <source>
        <strain evidence="13">20-A016</strain>
    </source>
</reference>
<evidence type="ECO:0000256" key="10">
    <source>
        <dbReference type="ARBA" id="ARBA00029886"/>
    </source>
</evidence>
<dbReference type="EMBL" id="JBDODL010001555">
    <property type="protein sequence ID" value="MES1921616.1"/>
    <property type="molecule type" value="Genomic_DNA"/>
</dbReference>
<evidence type="ECO:0000256" key="5">
    <source>
        <dbReference type="ARBA" id="ARBA00022598"/>
    </source>
</evidence>
<dbReference type="InterPro" id="IPR006195">
    <property type="entry name" value="aa-tRNA-synth_II"/>
</dbReference>
<sequence length="341" mass="39814">NLASPGEFSNIVDEKSNPSLAMDQRHLFLRLKENAQIFKMRSNIIRCFRDWLFDQDFTEVTPPTLVQTQVEGGSTLFHVDYFGSPAFLTQSSQLYLETCIASLGNVFCVVPSYRAEKTRTRRHVCEYTHYEAELPFIKFDDLLQHLEDIVVSVCELIVSRHGDLLKRFNPSFKAPKRPFKRMNHSEAIQFCREHQIYKDPNTREHFEPGDDIPEAPERQMIEIIGEPVLLCRFPAKMKPFYMQRCPEDNDATESVDLLMPGVGEVVGGSMRETNYERLKKGFEDKDIDPENYYWYLDLRKYGTVSHGGYGLGIERFLCWVLNRDHIRDVCLYPRFTNRCKP</sequence>
<dbReference type="Gene3D" id="3.30.930.10">
    <property type="entry name" value="Bira Bifunctional Protein, Domain 2"/>
    <property type="match status" value="1"/>
</dbReference>
<evidence type="ECO:0000256" key="4">
    <source>
        <dbReference type="ARBA" id="ARBA00022490"/>
    </source>
</evidence>
<name>A0ABV2APL6_9EUKA</name>
<keyword evidence="5" id="KW-0436">Ligase</keyword>
<evidence type="ECO:0000256" key="8">
    <source>
        <dbReference type="ARBA" id="ARBA00022917"/>
    </source>
</evidence>
<gene>
    <name evidence="13" type="ORF">MHBO_003143</name>
</gene>
<keyword evidence="6" id="KW-0547">Nucleotide-binding</keyword>
<dbReference type="PRINTS" id="PR01042">
    <property type="entry name" value="TRNASYNTHASP"/>
</dbReference>
<proteinExistence type="inferred from homology"/>
<dbReference type="CDD" id="cd00776">
    <property type="entry name" value="AsxRS_core"/>
    <property type="match status" value="1"/>
</dbReference>
<dbReference type="SUPFAM" id="SSF55681">
    <property type="entry name" value="Class II aaRS and biotin synthetases"/>
    <property type="match status" value="1"/>
</dbReference>
<dbReference type="InterPro" id="IPR002312">
    <property type="entry name" value="Asp/Asn-tRNA-synth_IIb"/>
</dbReference>
<feature type="domain" description="Aminoacyl-transfer RNA synthetases class-II family profile" evidence="12">
    <location>
        <begin position="38"/>
        <end position="333"/>
    </location>
</feature>
<dbReference type="InterPro" id="IPR045864">
    <property type="entry name" value="aa-tRNA-synth_II/BPL/LPL"/>
</dbReference>
<evidence type="ECO:0000256" key="2">
    <source>
        <dbReference type="ARBA" id="ARBA00008226"/>
    </source>
</evidence>
<keyword evidence="8" id="KW-0648">Protein biosynthesis</keyword>
<dbReference type="PANTHER" id="PTHR22594">
    <property type="entry name" value="ASPARTYL/LYSYL-TRNA SYNTHETASE"/>
    <property type="match status" value="1"/>
</dbReference>
<comment type="catalytic activity">
    <reaction evidence="11">
        <text>tRNA(Asn) + L-asparagine + ATP = L-asparaginyl-tRNA(Asn) + AMP + diphosphate + H(+)</text>
        <dbReference type="Rhea" id="RHEA:11180"/>
        <dbReference type="Rhea" id="RHEA-COMP:9659"/>
        <dbReference type="Rhea" id="RHEA-COMP:9674"/>
        <dbReference type="ChEBI" id="CHEBI:15378"/>
        <dbReference type="ChEBI" id="CHEBI:30616"/>
        <dbReference type="ChEBI" id="CHEBI:33019"/>
        <dbReference type="ChEBI" id="CHEBI:58048"/>
        <dbReference type="ChEBI" id="CHEBI:78442"/>
        <dbReference type="ChEBI" id="CHEBI:78515"/>
        <dbReference type="ChEBI" id="CHEBI:456215"/>
        <dbReference type="EC" id="6.1.1.22"/>
    </reaction>
</comment>
<dbReference type="Pfam" id="PF00152">
    <property type="entry name" value="tRNA-synt_2"/>
    <property type="match status" value="1"/>
</dbReference>
<evidence type="ECO:0000256" key="7">
    <source>
        <dbReference type="ARBA" id="ARBA00022840"/>
    </source>
</evidence>
<feature type="non-terminal residue" evidence="13">
    <location>
        <position position="1"/>
    </location>
</feature>
<protein>
    <recommendedName>
        <fullName evidence="3">asparagine--tRNA ligase</fullName>
        <ecNumber evidence="3">6.1.1.22</ecNumber>
    </recommendedName>
    <alternativeName>
        <fullName evidence="10">Asparaginyl-tRNA synthetase</fullName>
    </alternativeName>
</protein>
<comment type="subcellular location">
    <subcellularLocation>
        <location evidence="1">Cytoplasm</location>
    </subcellularLocation>
</comment>
<evidence type="ECO:0000313" key="14">
    <source>
        <dbReference type="Proteomes" id="UP001439008"/>
    </source>
</evidence>
<keyword evidence="14" id="KW-1185">Reference proteome</keyword>
<keyword evidence="4" id="KW-0963">Cytoplasm</keyword>
<keyword evidence="9" id="KW-0030">Aminoacyl-tRNA synthetase</keyword>
<evidence type="ECO:0000256" key="11">
    <source>
        <dbReference type="ARBA" id="ARBA00047844"/>
    </source>
</evidence>
<comment type="caution">
    <text evidence="13">The sequence shown here is derived from an EMBL/GenBank/DDBJ whole genome shotgun (WGS) entry which is preliminary data.</text>
</comment>
<evidence type="ECO:0000259" key="12">
    <source>
        <dbReference type="PROSITE" id="PS50862"/>
    </source>
</evidence>
<dbReference type="Proteomes" id="UP001439008">
    <property type="component" value="Unassembled WGS sequence"/>
</dbReference>
<keyword evidence="7" id="KW-0067">ATP-binding</keyword>
<evidence type="ECO:0000256" key="1">
    <source>
        <dbReference type="ARBA" id="ARBA00004496"/>
    </source>
</evidence>
<accession>A0ABV2APL6</accession>
<evidence type="ECO:0000256" key="6">
    <source>
        <dbReference type="ARBA" id="ARBA00022741"/>
    </source>
</evidence>
<evidence type="ECO:0000313" key="13">
    <source>
        <dbReference type="EMBL" id="MES1921616.1"/>
    </source>
</evidence>
<dbReference type="EC" id="6.1.1.22" evidence="3"/>
<organism evidence="13 14">
    <name type="scientific">Bonamia ostreae</name>
    <dbReference type="NCBI Taxonomy" id="126728"/>
    <lineage>
        <taxon>Eukaryota</taxon>
        <taxon>Sar</taxon>
        <taxon>Rhizaria</taxon>
        <taxon>Endomyxa</taxon>
        <taxon>Ascetosporea</taxon>
        <taxon>Haplosporida</taxon>
        <taxon>Bonamia</taxon>
    </lineage>
</organism>
<comment type="similarity">
    <text evidence="2">Belongs to the class-II aminoacyl-tRNA synthetase family.</text>
</comment>
<evidence type="ECO:0000256" key="9">
    <source>
        <dbReference type="ARBA" id="ARBA00023146"/>
    </source>
</evidence>
<dbReference type="InterPro" id="IPR004364">
    <property type="entry name" value="Aa-tRNA-synt_II"/>
</dbReference>
<dbReference type="PANTHER" id="PTHR22594:SF16">
    <property type="entry name" value="ASPARAGINE--TRNA LIGASE, CYTOPLASMIC"/>
    <property type="match status" value="1"/>
</dbReference>
<dbReference type="PROSITE" id="PS50862">
    <property type="entry name" value="AA_TRNA_LIGASE_II"/>
    <property type="match status" value="1"/>
</dbReference>